<protein>
    <submittedName>
        <fullName evidence="2">Uncharacterized protein</fullName>
    </submittedName>
</protein>
<accession>A0A9X3EZ96</accession>
<organism evidence="2 3">
    <name type="scientific">Nannocystis pusilla</name>
    <dbReference type="NCBI Taxonomy" id="889268"/>
    <lineage>
        <taxon>Bacteria</taxon>
        <taxon>Pseudomonadati</taxon>
        <taxon>Myxococcota</taxon>
        <taxon>Polyangia</taxon>
        <taxon>Nannocystales</taxon>
        <taxon>Nannocystaceae</taxon>
        <taxon>Nannocystis</taxon>
    </lineage>
</organism>
<sequence length="92" mass="9731">MPPSSAAWIHAGRFARPIASENGNSIGHDHHRPDRAIGMTHRTCLEGPVHADTMAAHAASGAAVHSANTPNSGTHSHRSSSPKVWRRSTIQG</sequence>
<evidence type="ECO:0000256" key="1">
    <source>
        <dbReference type="SAM" id="MobiDB-lite"/>
    </source>
</evidence>
<gene>
    <name evidence="2" type="ORF">OV079_47840</name>
</gene>
<evidence type="ECO:0000313" key="3">
    <source>
        <dbReference type="Proteomes" id="UP001150924"/>
    </source>
</evidence>
<dbReference type="AlphaFoldDB" id="A0A9X3EZ96"/>
<proteinExistence type="predicted"/>
<feature type="region of interest" description="Disordered" evidence="1">
    <location>
        <begin position="60"/>
        <end position="92"/>
    </location>
</feature>
<evidence type="ECO:0000313" key="2">
    <source>
        <dbReference type="EMBL" id="MCY1013118.1"/>
    </source>
</evidence>
<name>A0A9X3EZ96_9BACT</name>
<keyword evidence="3" id="KW-1185">Reference proteome</keyword>
<feature type="compositionally biased region" description="Basic residues" evidence="1">
    <location>
        <begin position="75"/>
        <end position="86"/>
    </location>
</feature>
<comment type="caution">
    <text evidence="2">The sequence shown here is derived from an EMBL/GenBank/DDBJ whole genome shotgun (WGS) entry which is preliminary data.</text>
</comment>
<dbReference type="Proteomes" id="UP001150924">
    <property type="component" value="Unassembled WGS sequence"/>
</dbReference>
<reference evidence="2" key="1">
    <citation type="submission" date="2022-11" db="EMBL/GenBank/DDBJ databases">
        <title>Minimal conservation of predation-associated metabolite biosynthetic gene clusters underscores biosynthetic potential of Myxococcota including descriptions for ten novel species: Archangium lansinium sp. nov., Myxococcus landrumus sp. nov., Nannocystis bai.</title>
        <authorList>
            <person name="Ahearne A."/>
            <person name="Stevens C."/>
            <person name="Phillips K."/>
        </authorList>
    </citation>
    <scope>NUCLEOTIDE SEQUENCE</scope>
    <source>
        <strain evidence="2">Na p29</strain>
    </source>
</reference>
<dbReference type="EMBL" id="JAPNKE010000002">
    <property type="protein sequence ID" value="MCY1013118.1"/>
    <property type="molecule type" value="Genomic_DNA"/>
</dbReference>